<keyword evidence="5" id="KW-1185">Reference proteome</keyword>
<accession>A0ABU9FTA6</accession>
<dbReference type="SUPFAM" id="SSF51735">
    <property type="entry name" value="NAD(P)-binding Rossmann-fold domains"/>
    <property type="match status" value="1"/>
</dbReference>
<sequence length="350" mass="37644">MSNTIMPKTMQAIMMSEFGEPSVLSLKSIATPRPKTNEVLIKIEAAGINRLDHYIREGGVNSELSFPFILGSDAVGHIVELGADVTKFKLGERVIPMPGYPIDPSDDGHEVLATSRSYAIRGLVENGSYAQYMVMPEKWLLKETTGLPAEQLAGLPMPLVTGVRAIKEVGEVQAGQYVLIHAGASSTGSVMIQIAKALGAKVATTTRSVDKVEFLKSIGADLVLHGSPENSMELLNEWTESAGVDVVIDQLGGDSLATSIEWVKPLGIVVLMGNVLGLESTIPVRSVFFPQKQVRGTLMGSVSDLEWGLEQVKNGKIKPRVDTVFTPDQAVEAHQYLADGKALGLTVFKF</sequence>
<evidence type="ECO:0000256" key="1">
    <source>
        <dbReference type="ARBA" id="ARBA00022857"/>
    </source>
</evidence>
<dbReference type="PANTHER" id="PTHR48106">
    <property type="entry name" value="QUINONE OXIDOREDUCTASE PIG3-RELATED"/>
    <property type="match status" value="1"/>
</dbReference>
<dbReference type="Gene3D" id="3.90.180.10">
    <property type="entry name" value="Medium-chain alcohol dehydrogenases, catalytic domain"/>
    <property type="match status" value="1"/>
</dbReference>
<dbReference type="PANTHER" id="PTHR48106:SF18">
    <property type="entry name" value="QUINONE OXIDOREDUCTASE PIG3"/>
    <property type="match status" value="1"/>
</dbReference>
<comment type="caution">
    <text evidence="4">The sequence shown here is derived from an EMBL/GenBank/DDBJ whole genome shotgun (WGS) entry which is preliminary data.</text>
</comment>
<evidence type="ECO:0000256" key="2">
    <source>
        <dbReference type="ARBA" id="ARBA00023002"/>
    </source>
</evidence>
<dbReference type="InterPro" id="IPR013149">
    <property type="entry name" value="ADH-like_C"/>
</dbReference>
<dbReference type="EMBL" id="JBANDX010000005">
    <property type="protein sequence ID" value="MEL0608477.1"/>
    <property type="molecule type" value="Genomic_DNA"/>
</dbReference>
<proteinExistence type="predicted"/>
<dbReference type="InterPro" id="IPR036291">
    <property type="entry name" value="NAD(P)-bd_dom_sf"/>
</dbReference>
<dbReference type="Pfam" id="PF00107">
    <property type="entry name" value="ADH_zinc_N"/>
    <property type="match status" value="1"/>
</dbReference>
<name>A0ABU9FTA6_9VIBR</name>
<evidence type="ECO:0000313" key="5">
    <source>
        <dbReference type="Proteomes" id="UP001377160"/>
    </source>
</evidence>
<protein>
    <submittedName>
        <fullName evidence="4">Zinc-binding alcohol dehydrogenase family protein</fullName>
    </submittedName>
</protein>
<dbReference type="Pfam" id="PF08240">
    <property type="entry name" value="ADH_N"/>
    <property type="match status" value="1"/>
</dbReference>
<gene>
    <name evidence="4" type="ORF">V8Z71_09155</name>
</gene>
<keyword evidence="2" id="KW-0560">Oxidoreductase</keyword>
<dbReference type="Proteomes" id="UP001377160">
    <property type="component" value="Unassembled WGS sequence"/>
</dbReference>
<dbReference type="InterPro" id="IPR013154">
    <property type="entry name" value="ADH-like_N"/>
</dbReference>
<evidence type="ECO:0000313" key="4">
    <source>
        <dbReference type="EMBL" id="MEL0608477.1"/>
    </source>
</evidence>
<dbReference type="InterPro" id="IPR011032">
    <property type="entry name" value="GroES-like_sf"/>
</dbReference>
<dbReference type="InterPro" id="IPR020843">
    <property type="entry name" value="ER"/>
</dbReference>
<keyword evidence="1" id="KW-0521">NADP</keyword>
<evidence type="ECO:0000259" key="3">
    <source>
        <dbReference type="SMART" id="SM00829"/>
    </source>
</evidence>
<dbReference type="SMART" id="SM00829">
    <property type="entry name" value="PKS_ER"/>
    <property type="match status" value="1"/>
</dbReference>
<organism evidence="4 5">
    <name type="scientific">Vibrio echinoideorum</name>
    <dbReference type="NCBI Taxonomy" id="2100116"/>
    <lineage>
        <taxon>Bacteria</taxon>
        <taxon>Pseudomonadati</taxon>
        <taxon>Pseudomonadota</taxon>
        <taxon>Gammaproteobacteria</taxon>
        <taxon>Vibrionales</taxon>
        <taxon>Vibrionaceae</taxon>
        <taxon>Vibrio</taxon>
    </lineage>
</organism>
<dbReference type="SUPFAM" id="SSF50129">
    <property type="entry name" value="GroES-like"/>
    <property type="match status" value="1"/>
</dbReference>
<reference evidence="4 5" key="1">
    <citation type="submission" date="2024-02" db="EMBL/GenBank/DDBJ databases">
        <title>Bacteria isolated from the canopy kelp, Nereocystis luetkeana.</title>
        <authorList>
            <person name="Pfister C.A."/>
            <person name="Younker I.T."/>
            <person name="Light S.H."/>
        </authorList>
    </citation>
    <scope>NUCLEOTIDE SEQUENCE [LARGE SCALE GENOMIC DNA]</scope>
    <source>
        <strain evidence="4 5">TI.1.15</strain>
    </source>
</reference>
<dbReference type="RefSeq" id="WP_341634922.1">
    <property type="nucleotide sequence ID" value="NZ_JBANDX010000005.1"/>
</dbReference>
<feature type="domain" description="Enoyl reductase (ER)" evidence="3">
    <location>
        <begin position="19"/>
        <end position="348"/>
    </location>
</feature>